<comment type="caution">
    <text evidence="6">The sequence shown here is derived from an EMBL/GenBank/DDBJ whole genome shotgun (WGS) entry which is preliminary data.</text>
</comment>
<dbReference type="PANTHER" id="PTHR30363">
    <property type="entry name" value="HTH-TYPE TRANSCRIPTIONAL REGULATOR SRLR-RELATED"/>
    <property type="match status" value="1"/>
</dbReference>
<proteinExistence type="predicted"/>
<dbReference type="Proteomes" id="UP000180246">
    <property type="component" value="Unassembled WGS sequence"/>
</dbReference>
<dbReference type="SMART" id="SM00420">
    <property type="entry name" value="HTH_DEOR"/>
    <property type="match status" value="1"/>
</dbReference>
<evidence type="ECO:0000256" key="4">
    <source>
        <dbReference type="SAM" id="MobiDB-lite"/>
    </source>
</evidence>
<dbReference type="EMBL" id="JRYB01000001">
    <property type="protein sequence ID" value="OIJ42531.1"/>
    <property type="molecule type" value="Genomic_DNA"/>
</dbReference>
<evidence type="ECO:0000313" key="7">
    <source>
        <dbReference type="Proteomes" id="UP000180246"/>
    </source>
</evidence>
<dbReference type="InterPro" id="IPR018356">
    <property type="entry name" value="Tscrpt_reg_HTH_DeoR_CS"/>
</dbReference>
<evidence type="ECO:0000256" key="2">
    <source>
        <dbReference type="ARBA" id="ARBA00023125"/>
    </source>
</evidence>
<keyword evidence="2" id="KW-0238">DNA-binding</keyword>
<sequence length="281" mass="29977">MKREKNLETKVSNGNGGKPAESVPDQDLLVAERRRKIREMVAERGRVTVAELSEMFGISLVTVRADLNVLAEIGAVVRTRGGALAQRADEDLPIGVKQSLHRAEKVRIAEEAVKLIGEGQTIVLDSGTTTAEIAKQIRGLKLQSVNVITNALNIAVLLAGAPHVTLIMLGGVLRPSSYSLGGPQAEQGLEGLHADILFLGFDGLDPEIGVMTPHLLEARLNARMLGIARRVVAVGDSSKIGRRSLSMIATIEQIDQIITDAGVPAEMVEALRSRGAQVVLV</sequence>
<dbReference type="InterPro" id="IPR001034">
    <property type="entry name" value="DeoR_HTH"/>
</dbReference>
<dbReference type="SMART" id="SM01134">
    <property type="entry name" value="DeoRC"/>
    <property type="match status" value="1"/>
</dbReference>
<dbReference type="PROSITE" id="PS00894">
    <property type="entry name" value="HTH_DEOR_1"/>
    <property type="match status" value="1"/>
</dbReference>
<dbReference type="InterPro" id="IPR036390">
    <property type="entry name" value="WH_DNA-bd_sf"/>
</dbReference>
<dbReference type="GO" id="GO:0003700">
    <property type="term" value="F:DNA-binding transcription factor activity"/>
    <property type="evidence" value="ECO:0007669"/>
    <property type="project" value="InterPro"/>
</dbReference>
<dbReference type="PROSITE" id="PS51000">
    <property type="entry name" value="HTH_DEOR_2"/>
    <property type="match status" value="1"/>
</dbReference>
<keyword evidence="3" id="KW-0804">Transcription</keyword>
<reference evidence="6 7" key="1">
    <citation type="submission" date="2014-10" db="EMBL/GenBank/DDBJ databases">
        <authorList>
            <person name="Seo M.-J."/>
            <person name="Seok Y.J."/>
            <person name="Cha I.-T."/>
        </authorList>
    </citation>
    <scope>NUCLEOTIDE SEQUENCE [LARGE SCALE GENOMIC DNA]</scope>
    <source>
        <strain evidence="6 7">NEU</strain>
    </source>
</reference>
<dbReference type="Gene3D" id="3.40.50.1360">
    <property type="match status" value="1"/>
</dbReference>
<evidence type="ECO:0000313" key="6">
    <source>
        <dbReference type="EMBL" id="OIJ42531.1"/>
    </source>
</evidence>
<dbReference type="Pfam" id="PF08220">
    <property type="entry name" value="HTH_DeoR"/>
    <property type="match status" value="1"/>
</dbReference>
<evidence type="ECO:0000259" key="5">
    <source>
        <dbReference type="PROSITE" id="PS51000"/>
    </source>
</evidence>
<name>A0A1S2NBR4_9BURK</name>
<gene>
    <name evidence="6" type="ORF">LO55_453</name>
</gene>
<dbReference type="Gene3D" id="1.10.10.10">
    <property type="entry name" value="Winged helix-like DNA-binding domain superfamily/Winged helix DNA-binding domain"/>
    <property type="match status" value="1"/>
</dbReference>
<accession>A0A1S2NBR4</accession>
<feature type="region of interest" description="Disordered" evidence="4">
    <location>
        <begin position="1"/>
        <end position="25"/>
    </location>
</feature>
<dbReference type="PANTHER" id="PTHR30363:SF44">
    <property type="entry name" value="AGA OPERON TRANSCRIPTIONAL REPRESSOR-RELATED"/>
    <property type="match status" value="1"/>
</dbReference>
<evidence type="ECO:0000256" key="1">
    <source>
        <dbReference type="ARBA" id="ARBA00023015"/>
    </source>
</evidence>
<feature type="domain" description="HTH deoR-type" evidence="5">
    <location>
        <begin position="30"/>
        <end position="85"/>
    </location>
</feature>
<dbReference type="GO" id="GO:0003677">
    <property type="term" value="F:DNA binding"/>
    <property type="evidence" value="ECO:0007669"/>
    <property type="project" value="UniProtKB-KW"/>
</dbReference>
<organism evidence="6 7">
    <name type="scientific">Massilia timonae</name>
    <dbReference type="NCBI Taxonomy" id="47229"/>
    <lineage>
        <taxon>Bacteria</taxon>
        <taxon>Pseudomonadati</taxon>
        <taxon>Pseudomonadota</taxon>
        <taxon>Betaproteobacteria</taxon>
        <taxon>Burkholderiales</taxon>
        <taxon>Oxalobacteraceae</taxon>
        <taxon>Telluria group</taxon>
        <taxon>Massilia</taxon>
    </lineage>
</organism>
<dbReference type="AlphaFoldDB" id="A0A1S2NBR4"/>
<dbReference type="SUPFAM" id="SSF46785">
    <property type="entry name" value="Winged helix' DNA-binding domain"/>
    <property type="match status" value="1"/>
</dbReference>
<evidence type="ECO:0000256" key="3">
    <source>
        <dbReference type="ARBA" id="ARBA00023163"/>
    </source>
</evidence>
<protein>
    <submittedName>
        <fullName evidence="6">DeoR-like helix-turn-helix domain protein</fullName>
    </submittedName>
</protein>
<dbReference type="InterPro" id="IPR050313">
    <property type="entry name" value="Carb_Metab_HTH_regulators"/>
</dbReference>
<dbReference type="SUPFAM" id="SSF100950">
    <property type="entry name" value="NagB/RpiA/CoA transferase-like"/>
    <property type="match status" value="1"/>
</dbReference>
<keyword evidence="1" id="KW-0805">Transcription regulation</keyword>
<dbReference type="InterPro" id="IPR014036">
    <property type="entry name" value="DeoR-like_C"/>
</dbReference>
<dbReference type="InterPro" id="IPR037171">
    <property type="entry name" value="NagB/RpiA_transferase-like"/>
</dbReference>
<dbReference type="InterPro" id="IPR036388">
    <property type="entry name" value="WH-like_DNA-bd_sf"/>
</dbReference>
<dbReference type="Pfam" id="PF00455">
    <property type="entry name" value="DeoRC"/>
    <property type="match status" value="1"/>
</dbReference>